<keyword evidence="9" id="KW-1185">Reference proteome</keyword>
<dbReference type="SUPFAM" id="SSF57610">
    <property type="entry name" value="Thyroglobulin type-1 domain"/>
    <property type="match status" value="1"/>
</dbReference>
<name>A0AAV2ANL3_9ARAC</name>
<sequence>MMRKMILVVLVLAVVSEIVKAGSKCQDEQQAVRGKGVFMPECDEKGLYMKKQCYRRNRKCWCVNPKTGEQLTKPNRMKINCL</sequence>
<dbReference type="GO" id="GO:0005615">
    <property type="term" value="C:extracellular space"/>
    <property type="evidence" value="ECO:0007669"/>
    <property type="project" value="TreeGrafter"/>
</dbReference>
<keyword evidence="6" id="KW-0732">Signal</keyword>
<reference evidence="8 9" key="1">
    <citation type="submission" date="2024-04" db="EMBL/GenBank/DDBJ databases">
        <authorList>
            <person name="Rising A."/>
            <person name="Reimegard J."/>
            <person name="Sonavane S."/>
            <person name="Akerstrom W."/>
            <person name="Nylinder S."/>
            <person name="Hedman E."/>
            <person name="Kallberg Y."/>
        </authorList>
    </citation>
    <scope>NUCLEOTIDE SEQUENCE [LARGE SCALE GENOMIC DNA]</scope>
</reference>
<dbReference type="PROSITE" id="PS51162">
    <property type="entry name" value="THYROGLOBULIN_1_2"/>
    <property type="match status" value="1"/>
</dbReference>
<evidence type="ECO:0000313" key="9">
    <source>
        <dbReference type="Proteomes" id="UP001497382"/>
    </source>
</evidence>
<evidence type="ECO:0000256" key="1">
    <source>
        <dbReference type="ARBA" id="ARBA00004613"/>
    </source>
</evidence>
<dbReference type="InterPro" id="IPR000716">
    <property type="entry name" value="Thyroglobulin_1"/>
</dbReference>
<dbReference type="PROSITE" id="PS00484">
    <property type="entry name" value="THYROGLOBULIN_1_1"/>
    <property type="match status" value="1"/>
</dbReference>
<dbReference type="PANTHER" id="PTHR12352:SF3">
    <property type="entry name" value="NIDOGEN-2"/>
    <property type="match status" value="1"/>
</dbReference>
<dbReference type="Pfam" id="PF00086">
    <property type="entry name" value="Thyroglobulin_1"/>
    <property type="match status" value="1"/>
</dbReference>
<feature type="domain" description="Thyroglobulin type-1" evidence="7">
    <location>
        <begin position="22"/>
        <end position="81"/>
    </location>
</feature>
<comment type="caution">
    <text evidence="8">The sequence shown here is derived from an EMBL/GenBank/DDBJ whole genome shotgun (WGS) entry which is preliminary data.</text>
</comment>
<keyword evidence="3" id="KW-0677">Repeat</keyword>
<dbReference type="InterPro" id="IPR036857">
    <property type="entry name" value="Thyroglobulin_1_sf"/>
</dbReference>
<dbReference type="InterPro" id="IPR051950">
    <property type="entry name" value="Dev_reg/Prot_inhib"/>
</dbReference>
<evidence type="ECO:0000256" key="6">
    <source>
        <dbReference type="SAM" id="SignalP"/>
    </source>
</evidence>
<evidence type="ECO:0000313" key="8">
    <source>
        <dbReference type="EMBL" id="CAL1285395.1"/>
    </source>
</evidence>
<dbReference type="GO" id="GO:0005604">
    <property type="term" value="C:basement membrane"/>
    <property type="evidence" value="ECO:0007669"/>
    <property type="project" value="TreeGrafter"/>
</dbReference>
<keyword evidence="2" id="KW-0964">Secreted</keyword>
<proteinExistence type="predicted"/>
<accession>A0AAV2ANL3</accession>
<comment type="subcellular location">
    <subcellularLocation>
        <location evidence="1">Secreted</location>
    </subcellularLocation>
</comment>
<dbReference type="Proteomes" id="UP001497382">
    <property type="component" value="Unassembled WGS sequence"/>
</dbReference>
<gene>
    <name evidence="8" type="ORF">LARSCL_LOCUS13681</name>
</gene>
<comment type="caution">
    <text evidence="5">Lacks conserved residue(s) required for the propagation of feature annotation.</text>
</comment>
<dbReference type="Gene3D" id="4.10.800.10">
    <property type="entry name" value="Thyroglobulin type-1"/>
    <property type="match status" value="1"/>
</dbReference>
<evidence type="ECO:0000256" key="4">
    <source>
        <dbReference type="ARBA" id="ARBA00023157"/>
    </source>
</evidence>
<feature type="disulfide bond" evidence="5">
    <location>
        <begin position="53"/>
        <end position="60"/>
    </location>
</feature>
<dbReference type="GO" id="GO:0007160">
    <property type="term" value="P:cell-matrix adhesion"/>
    <property type="evidence" value="ECO:0007669"/>
    <property type="project" value="TreeGrafter"/>
</dbReference>
<dbReference type="AlphaFoldDB" id="A0AAV2ANL3"/>
<keyword evidence="4 5" id="KW-1015">Disulfide bond</keyword>
<dbReference type="SMART" id="SM00211">
    <property type="entry name" value="TY"/>
    <property type="match status" value="1"/>
</dbReference>
<protein>
    <recommendedName>
        <fullName evidence="7">Thyroglobulin type-1 domain-containing protein</fullName>
    </recommendedName>
</protein>
<evidence type="ECO:0000256" key="5">
    <source>
        <dbReference type="PROSITE-ProRule" id="PRU00500"/>
    </source>
</evidence>
<dbReference type="EMBL" id="CAXIEN010000190">
    <property type="protein sequence ID" value="CAL1285395.1"/>
    <property type="molecule type" value="Genomic_DNA"/>
</dbReference>
<evidence type="ECO:0000256" key="2">
    <source>
        <dbReference type="ARBA" id="ARBA00022525"/>
    </source>
</evidence>
<evidence type="ECO:0000259" key="7">
    <source>
        <dbReference type="PROSITE" id="PS51162"/>
    </source>
</evidence>
<feature type="signal peptide" evidence="6">
    <location>
        <begin position="1"/>
        <end position="21"/>
    </location>
</feature>
<organism evidence="8 9">
    <name type="scientific">Larinioides sclopetarius</name>
    <dbReference type="NCBI Taxonomy" id="280406"/>
    <lineage>
        <taxon>Eukaryota</taxon>
        <taxon>Metazoa</taxon>
        <taxon>Ecdysozoa</taxon>
        <taxon>Arthropoda</taxon>
        <taxon>Chelicerata</taxon>
        <taxon>Arachnida</taxon>
        <taxon>Araneae</taxon>
        <taxon>Araneomorphae</taxon>
        <taxon>Entelegynae</taxon>
        <taxon>Araneoidea</taxon>
        <taxon>Araneidae</taxon>
        <taxon>Larinioides</taxon>
    </lineage>
</organism>
<feature type="chain" id="PRO_5043404802" description="Thyroglobulin type-1 domain-containing protein" evidence="6">
    <location>
        <begin position="22"/>
        <end position="82"/>
    </location>
</feature>
<dbReference type="CDD" id="cd00191">
    <property type="entry name" value="TY"/>
    <property type="match status" value="1"/>
</dbReference>
<evidence type="ECO:0000256" key="3">
    <source>
        <dbReference type="ARBA" id="ARBA00022737"/>
    </source>
</evidence>
<dbReference type="PANTHER" id="PTHR12352">
    <property type="entry name" value="SECRETED MODULAR CALCIUM-BINDING PROTEIN"/>
    <property type="match status" value="1"/>
</dbReference>